<sequence length="126" mass="13906">MRIVWNAKVLQEDEKPIYDSTCIDLHDLHSMFAQVCENRAESFLPSQKIASTVTKEQVEDPGYTLTIEYTSALPLSLFIDTTLPPSGSTLSKIPTSTSSSFARFTSLPMIAAIVPPAAMMLPQLNR</sequence>
<dbReference type="OrthoDB" id="3267422at2759"/>
<reference evidence="2" key="1">
    <citation type="submission" date="2016-03" db="EMBL/GenBank/DDBJ databases">
        <authorList>
            <person name="Guldener U."/>
        </authorList>
    </citation>
    <scope>NUCLEOTIDE SEQUENCE [LARGE SCALE GENOMIC DNA]</scope>
    <source>
        <strain evidence="2">04CH-RAC-A.6.1</strain>
    </source>
</reference>
<accession>A0A1E1L8X5</accession>
<evidence type="ECO:0000313" key="2">
    <source>
        <dbReference type="Proteomes" id="UP000178912"/>
    </source>
</evidence>
<organism evidence="1 2">
    <name type="scientific">Rhynchosporium agropyri</name>
    <dbReference type="NCBI Taxonomy" id="914238"/>
    <lineage>
        <taxon>Eukaryota</taxon>
        <taxon>Fungi</taxon>
        <taxon>Dikarya</taxon>
        <taxon>Ascomycota</taxon>
        <taxon>Pezizomycotina</taxon>
        <taxon>Leotiomycetes</taxon>
        <taxon>Helotiales</taxon>
        <taxon>Ploettnerulaceae</taxon>
        <taxon>Rhynchosporium</taxon>
    </lineage>
</organism>
<dbReference type="AlphaFoldDB" id="A0A1E1L8X5"/>
<name>A0A1E1L8X5_9HELO</name>
<dbReference type="Proteomes" id="UP000178912">
    <property type="component" value="Unassembled WGS sequence"/>
</dbReference>
<dbReference type="EMBL" id="FJUX01000091">
    <property type="protein sequence ID" value="CZT07010.1"/>
    <property type="molecule type" value="Genomic_DNA"/>
</dbReference>
<evidence type="ECO:0000313" key="1">
    <source>
        <dbReference type="EMBL" id="CZT07010.1"/>
    </source>
</evidence>
<gene>
    <name evidence="1" type="ORF">RAG0_12596</name>
</gene>
<proteinExistence type="predicted"/>
<keyword evidence="2" id="KW-1185">Reference proteome</keyword>
<protein>
    <submittedName>
        <fullName evidence="1">Uncharacterized protein</fullName>
    </submittedName>
</protein>